<dbReference type="EMBL" id="JASVDY010000001">
    <property type="protein sequence ID" value="MDV2467513.1"/>
    <property type="molecule type" value="Genomic_DNA"/>
</dbReference>
<sequence>MKGCSIILGKDENHPLLEIRAIEKDNIDNCIKLPRLENLKNFASVAFQAAPSLITQSTVAKSSIMEVVVNGSLVQAADGNGLRAFVQGADGKIIEHARLYNADTLSNIVNVGAVWQIASIIVAQKHLADISQKLDNLKDGIERIQDFQQTERKSSIFMISNRLKEKITVLMNSNNKKHNNFIDLGELNAYEDTLEKIYLHLKADLKNYGLKKTEHKEMFGTADYKNALERKIEEIQDYFEFAYYSLNLRSMNTSIIDYLGGNDDLVQYRTNGIKQEIKNLNSLITEVGENITKEVNELKSVINDAQSFVKNNKNNIAVGAVSLLAPVAIAATVVAGALTKNSVSKILFGEDKKSDLLGERKQEMLEKLNRSLISSNQKLEYSMGLVNTNLLQLINKEKPIKLLFQKIDDSHVLCLNNNEKIAI</sequence>
<evidence type="ECO:0000313" key="3">
    <source>
        <dbReference type="Proteomes" id="UP001278188"/>
    </source>
</evidence>
<keyword evidence="3" id="KW-1185">Reference proteome</keyword>
<proteinExistence type="predicted"/>
<organism evidence="2 3">
    <name type="scientific">Acinetobacter chinensis</name>
    <dbReference type="NCBI Taxonomy" id="2004650"/>
    <lineage>
        <taxon>Bacteria</taxon>
        <taxon>Pseudomonadati</taxon>
        <taxon>Pseudomonadota</taxon>
        <taxon>Gammaproteobacteria</taxon>
        <taxon>Moraxellales</taxon>
        <taxon>Moraxellaceae</taxon>
        <taxon>Acinetobacter</taxon>
    </lineage>
</organism>
<evidence type="ECO:0000313" key="2">
    <source>
        <dbReference type="EMBL" id="MDV2467513.1"/>
    </source>
</evidence>
<protein>
    <submittedName>
        <fullName evidence="2">Uncharacterized protein</fullName>
    </submittedName>
</protein>
<evidence type="ECO:0000256" key="1">
    <source>
        <dbReference type="SAM" id="Phobius"/>
    </source>
</evidence>
<feature type="transmembrane region" description="Helical" evidence="1">
    <location>
        <begin position="316"/>
        <end position="338"/>
    </location>
</feature>
<keyword evidence="1" id="KW-0812">Transmembrane</keyword>
<gene>
    <name evidence="2" type="ORF">QR674_00720</name>
</gene>
<accession>A0ABU3WBS1</accession>
<dbReference type="Proteomes" id="UP001278188">
    <property type="component" value="Unassembled WGS sequence"/>
</dbReference>
<reference evidence="2 3" key="1">
    <citation type="submission" date="2023-06" db="EMBL/GenBank/DDBJ databases">
        <title>Genomic Analysis of Acinetobacter Strains Recovered from South Australian Aquatic Samples provides Insights into the Circulation of Antibiotic Resistance determinants in the Environment.</title>
        <authorList>
            <person name="Tobin L."/>
            <person name="Jarocki V.M."/>
            <person name="Kenyon J."/>
            <person name="Drigo B."/>
            <person name="Donner E."/>
            <person name="Djordjevic S.P."/>
            <person name="Hamidian M."/>
        </authorList>
    </citation>
    <scope>NUCLEOTIDE SEQUENCE [LARGE SCALE GENOMIC DNA]</scope>
    <source>
        <strain evidence="2 3">SAAc652</strain>
    </source>
</reference>
<keyword evidence="1" id="KW-0472">Membrane</keyword>
<name>A0ABU3WBS1_9GAMM</name>
<dbReference type="RefSeq" id="WP_317081176.1">
    <property type="nucleotide sequence ID" value="NZ_JASVDY010000001.1"/>
</dbReference>
<keyword evidence="1" id="KW-1133">Transmembrane helix</keyword>
<comment type="caution">
    <text evidence="2">The sequence shown here is derived from an EMBL/GenBank/DDBJ whole genome shotgun (WGS) entry which is preliminary data.</text>
</comment>